<dbReference type="Proteomes" id="UP001360953">
    <property type="component" value="Unassembled WGS sequence"/>
</dbReference>
<feature type="domain" description="BTB" evidence="1">
    <location>
        <begin position="18"/>
        <end position="85"/>
    </location>
</feature>
<organism evidence="2 3">
    <name type="scientific">Phyllosticta citribraziliensis</name>
    <dbReference type="NCBI Taxonomy" id="989973"/>
    <lineage>
        <taxon>Eukaryota</taxon>
        <taxon>Fungi</taxon>
        <taxon>Dikarya</taxon>
        <taxon>Ascomycota</taxon>
        <taxon>Pezizomycotina</taxon>
        <taxon>Dothideomycetes</taxon>
        <taxon>Dothideomycetes incertae sedis</taxon>
        <taxon>Botryosphaeriales</taxon>
        <taxon>Phyllostictaceae</taxon>
        <taxon>Phyllosticta</taxon>
    </lineage>
</organism>
<name>A0ABR1LCN7_9PEZI</name>
<dbReference type="PANTHER" id="PTHR47843:SF2">
    <property type="entry name" value="BTB DOMAIN-CONTAINING PROTEIN"/>
    <property type="match status" value="1"/>
</dbReference>
<dbReference type="PANTHER" id="PTHR47843">
    <property type="entry name" value="BTB DOMAIN-CONTAINING PROTEIN-RELATED"/>
    <property type="match status" value="1"/>
</dbReference>
<proteinExistence type="predicted"/>
<dbReference type="RefSeq" id="XP_066652036.1">
    <property type="nucleotide sequence ID" value="XM_066803352.1"/>
</dbReference>
<dbReference type="GeneID" id="92036258"/>
<dbReference type="CDD" id="cd18186">
    <property type="entry name" value="BTB_POZ_ZBTB_KLHL-like"/>
    <property type="match status" value="1"/>
</dbReference>
<sequence length="216" mass="25237">MAANSDRFSDWMWRDSPVNASIVVGSQERKTIFIIKRALLMQHSLFFLNAFNGGFREARTGVLHLPETDVQTFEIFTNWMRFDNLPTLIGPDPTRTRLEMVNMKDFINVYAFAHLYQVNKLEDRLKNDYMAAFFPKVQDSLEAFDLFPSDESISSILTELPEYSKLSRAVANAIVTLYNDEYDGALLFKFRQSRELRQKITTIGGRITSTRRRWRR</sequence>
<evidence type="ECO:0000313" key="3">
    <source>
        <dbReference type="Proteomes" id="UP001360953"/>
    </source>
</evidence>
<dbReference type="PROSITE" id="PS50097">
    <property type="entry name" value="BTB"/>
    <property type="match status" value="1"/>
</dbReference>
<dbReference type="SUPFAM" id="SSF54695">
    <property type="entry name" value="POZ domain"/>
    <property type="match status" value="1"/>
</dbReference>
<protein>
    <recommendedName>
        <fullName evidence="1">BTB domain-containing protein</fullName>
    </recommendedName>
</protein>
<dbReference type="InterPro" id="IPR011333">
    <property type="entry name" value="SKP1/BTB/POZ_sf"/>
</dbReference>
<gene>
    <name evidence="2" type="ORF">J3D65DRAFT_670978</name>
</gene>
<dbReference type="EMBL" id="JBBPEH010000011">
    <property type="protein sequence ID" value="KAK7532368.1"/>
    <property type="molecule type" value="Genomic_DNA"/>
</dbReference>
<comment type="caution">
    <text evidence="2">The sequence shown here is derived from an EMBL/GenBank/DDBJ whole genome shotgun (WGS) entry which is preliminary data.</text>
</comment>
<accession>A0ABR1LCN7</accession>
<reference evidence="2 3" key="1">
    <citation type="submission" date="2024-04" db="EMBL/GenBank/DDBJ databases">
        <title>Phyllosticta paracitricarpa is synonymous to the EU quarantine fungus P. citricarpa based on phylogenomic analyses.</title>
        <authorList>
            <consortium name="Lawrence Berkeley National Laboratory"/>
            <person name="Van ingen-buijs V.A."/>
            <person name="Van westerhoven A.C."/>
            <person name="Haridas S."/>
            <person name="Skiadas P."/>
            <person name="Martin F."/>
            <person name="Groenewald J.Z."/>
            <person name="Crous P.W."/>
            <person name="Seidl M.F."/>
        </authorList>
    </citation>
    <scope>NUCLEOTIDE SEQUENCE [LARGE SCALE GENOMIC DNA]</scope>
    <source>
        <strain evidence="2 3">CPC 17464</strain>
    </source>
</reference>
<dbReference type="InterPro" id="IPR000210">
    <property type="entry name" value="BTB/POZ_dom"/>
</dbReference>
<evidence type="ECO:0000259" key="1">
    <source>
        <dbReference type="PROSITE" id="PS50097"/>
    </source>
</evidence>
<dbReference type="Gene3D" id="3.30.710.10">
    <property type="entry name" value="Potassium Channel Kv1.1, Chain A"/>
    <property type="match status" value="1"/>
</dbReference>
<evidence type="ECO:0000313" key="2">
    <source>
        <dbReference type="EMBL" id="KAK7532368.1"/>
    </source>
</evidence>
<keyword evidence="3" id="KW-1185">Reference proteome</keyword>